<protein>
    <submittedName>
        <fullName evidence="1">Uncharacterized protein</fullName>
    </submittedName>
</protein>
<dbReference type="EMBL" id="LANW01000001">
    <property type="protein sequence ID" value="KJV66362.1"/>
    <property type="molecule type" value="Genomic_DNA"/>
</dbReference>
<reference evidence="1 2" key="1">
    <citation type="submission" date="2015-01" db="EMBL/GenBank/DDBJ databases">
        <title>Genome Sequencing of Rickettsiales.</title>
        <authorList>
            <person name="Daugherty S.C."/>
            <person name="Su Q."/>
            <person name="Abolude K."/>
            <person name="Beier-Sexton M."/>
            <person name="Carlyon J.A."/>
            <person name="Carter R."/>
            <person name="Day N.P."/>
            <person name="Dumler S.J."/>
            <person name="Dyachenko V."/>
            <person name="Godinez A."/>
            <person name="Kurtti T.J."/>
            <person name="Lichay M."/>
            <person name="Mullins K.E."/>
            <person name="Ott S."/>
            <person name="Pappas-Brown V."/>
            <person name="Paris D.H."/>
            <person name="Patel P."/>
            <person name="Richards A.L."/>
            <person name="Sadzewicz L."/>
            <person name="Sears K."/>
            <person name="Seidman D."/>
            <person name="Sengamalay N."/>
            <person name="Stenos J."/>
            <person name="Tallon L.J."/>
            <person name="Vincent G."/>
            <person name="Fraser C.M."/>
            <person name="Munderloh U."/>
            <person name="Dunning-Hotopp J.C."/>
        </authorList>
    </citation>
    <scope>NUCLEOTIDE SEQUENCE [LARGE SCALE GENOMIC DNA]</scope>
    <source>
        <strain evidence="1 2">ApNP</strain>
    </source>
</reference>
<accession>A0A0F3NF79</accession>
<dbReference type="AlphaFoldDB" id="A0A0F3NF79"/>
<dbReference type="PATRIC" id="fig|1359153.3.peg.1752"/>
<name>A0A0F3NF79_ANAPH</name>
<sequence length="43" mass="4819">MVLALTCAFFEFPCDLILQTVPLPTDKAMRQEDPTLNSTYNAV</sequence>
<proteinExistence type="predicted"/>
<evidence type="ECO:0000313" key="1">
    <source>
        <dbReference type="EMBL" id="KJV66362.1"/>
    </source>
</evidence>
<dbReference type="Proteomes" id="UP000033385">
    <property type="component" value="Unassembled WGS sequence"/>
</dbReference>
<comment type="caution">
    <text evidence="1">The sequence shown here is derived from an EMBL/GenBank/DDBJ whole genome shotgun (WGS) entry which is preliminary data.</text>
</comment>
<gene>
    <name evidence="1" type="ORF">APHNP_1716</name>
</gene>
<organism evidence="1 2">
    <name type="scientific">Anaplasma phagocytophilum str. ApNP</name>
    <dbReference type="NCBI Taxonomy" id="1359153"/>
    <lineage>
        <taxon>Bacteria</taxon>
        <taxon>Pseudomonadati</taxon>
        <taxon>Pseudomonadota</taxon>
        <taxon>Alphaproteobacteria</taxon>
        <taxon>Rickettsiales</taxon>
        <taxon>Anaplasmataceae</taxon>
        <taxon>Anaplasma</taxon>
        <taxon>phagocytophilum group</taxon>
    </lineage>
</organism>
<evidence type="ECO:0000313" key="2">
    <source>
        <dbReference type="Proteomes" id="UP000033385"/>
    </source>
</evidence>